<dbReference type="EMBL" id="RAQO01000009">
    <property type="protein sequence ID" value="RKF14381.1"/>
    <property type="molecule type" value="Genomic_DNA"/>
</dbReference>
<feature type="domain" description="Glycosyltransferase subfamily 4-like N-terminal" evidence="3">
    <location>
        <begin position="80"/>
        <end position="193"/>
    </location>
</feature>
<evidence type="ECO:0000313" key="5">
    <source>
        <dbReference type="Proteomes" id="UP000286482"/>
    </source>
</evidence>
<gene>
    <name evidence="4" type="ORF">DBZ36_17150</name>
</gene>
<dbReference type="Proteomes" id="UP000286482">
    <property type="component" value="Unassembled WGS sequence"/>
</dbReference>
<dbReference type="PANTHER" id="PTHR46401:SF2">
    <property type="entry name" value="GLYCOSYLTRANSFERASE WBBK-RELATED"/>
    <property type="match status" value="1"/>
</dbReference>
<dbReference type="PANTHER" id="PTHR46401">
    <property type="entry name" value="GLYCOSYLTRANSFERASE WBBK-RELATED"/>
    <property type="match status" value="1"/>
</dbReference>
<dbReference type="SUPFAM" id="SSF53756">
    <property type="entry name" value="UDP-Glycosyltransferase/glycogen phosphorylase"/>
    <property type="match status" value="1"/>
</dbReference>
<reference evidence="4 5" key="1">
    <citation type="submission" date="2018-09" db="EMBL/GenBank/DDBJ databases">
        <authorList>
            <person name="Wang Z."/>
        </authorList>
    </citation>
    <scope>NUCLEOTIDE SEQUENCE [LARGE SCALE GENOMIC DNA]</scope>
    <source>
        <strain evidence="4 5">ALS 81</strain>
    </source>
</reference>
<dbReference type="Pfam" id="PF13439">
    <property type="entry name" value="Glyco_transf_4"/>
    <property type="match status" value="1"/>
</dbReference>
<evidence type="ECO:0000256" key="1">
    <source>
        <dbReference type="ARBA" id="ARBA00022679"/>
    </source>
</evidence>
<dbReference type="Gene3D" id="3.40.50.2000">
    <property type="entry name" value="Glycogen Phosphorylase B"/>
    <property type="match status" value="2"/>
</dbReference>
<keyword evidence="5" id="KW-1185">Reference proteome</keyword>
<dbReference type="InterPro" id="IPR001296">
    <property type="entry name" value="Glyco_trans_1"/>
</dbReference>
<name>A0A420E759_9ALTE</name>
<evidence type="ECO:0000259" key="2">
    <source>
        <dbReference type="Pfam" id="PF00534"/>
    </source>
</evidence>
<dbReference type="AlphaFoldDB" id="A0A420E759"/>
<keyword evidence="1 4" id="KW-0808">Transferase</keyword>
<sequence>MSDKQIELEKVVVFTNLYPTPWQPTRATFNRQQFSHLSPYAKLYYLVPVPWLDWFKHRKSIKNTSTLNYVPYFYLPKFGRRFSAWLMYFSVRLLAWSWLRESQAKKIIGCWAYPDACAAQKVASRLDMDFYMKVHGSDIHLHLKNRSRKAQIVNAANQAKGLLSVSQDLAKHMSNAGISNRNVKVIYNGVNVSLFTKRESTNVISFLFIGNLKKDKGVFELLEGFKVLSDSHPNMKLSYVGGGPEKSTLAARIKTLGLESQVELMGVVEHEKLPNLLSQSTALCLPSYHEGVPNVVLEAMASGLPCLATNVGGIPEVLPSSCGVLIEAQSVSAVTEGLRLVLDTNWDSDHIRAHAEQFSWHDNAIGLASLLSLRQSSQPANPEATS</sequence>
<comment type="caution">
    <text evidence="4">The sequence shown here is derived from an EMBL/GenBank/DDBJ whole genome shotgun (WGS) entry which is preliminary data.</text>
</comment>
<accession>A0A420E759</accession>
<organism evidence="4 5">
    <name type="scientific">Alginatibacterium sediminis</name>
    <dbReference type="NCBI Taxonomy" id="2164068"/>
    <lineage>
        <taxon>Bacteria</taxon>
        <taxon>Pseudomonadati</taxon>
        <taxon>Pseudomonadota</taxon>
        <taxon>Gammaproteobacteria</taxon>
        <taxon>Alteromonadales</taxon>
        <taxon>Alteromonadaceae</taxon>
        <taxon>Alginatibacterium</taxon>
    </lineage>
</organism>
<proteinExistence type="predicted"/>
<feature type="domain" description="Glycosyl transferase family 1" evidence="2">
    <location>
        <begin position="203"/>
        <end position="351"/>
    </location>
</feature>
<dbReference type="GO" id="GO:0009103">
    <property type="term" value="P:lipopolysaccharide biosynthetic process"/>
    <property type="evidence" value="ECO:0007669"/>
    <property type="project" value="TreeGrafter"/>
</dbReference>
<evidence type="ECO:0000313" key="4">
    <source>
        <dbReference type="EMBL" id="RKF14381.1"/>
    </source>
</evidence>
<dbReference type="GO" id="GO:0016757">
    <property type="term" value="F:glycosyltransferase activity"/>
    <property type="evidence" value="ECO:0007669"/>
    <property type="project" value="InterPro"/>
</dbReference>
<dbReference type="Pfam" id="PF00534">
    <property type="entry name" value="Glycos_transf_1"/>
    <property type="match status" value="1"/>
</dbReference>
<dbReference type="OrthoDB" id="258796at2"/>
<protein>
    <submittedName>
        <fullName evidence="4">Glycosyltransferase family 4 protein</fullName>
    </submittedName>
</protein>
<dbReference type="RefSeq" id="WP_120356192.1">
    <property type="nucleotide sequence ID" value="NZ_RAQO01000009.1"/>
</dbReference>
<dbReference type="InterPro" id="IPR028098">
    <property type="entry name" value="Glyco_trans_4-like_N"/>
</dbReference>
<evidence type="ECO:0000259" key="3">
    <source>
        <dbReference type="Pfam" id="PF13439"/>
    </source>
</evidence>